<dbReference type="PANTHER" id="PTHR43540">
    <property type="entry name" value="PEROXYUREIDOACRYLATE/UREIDOACRYLATE AMIDOHYDROLASE-RELATED"/>
    <property type="match status" value="1"/>
</dbReference>
<gene>
    <name evidence="3" type="ORF">ACFFIT_09675</name>
</gene>
<dbReference type="InterPro" id="IPR050272">
    <property type="entry name" value="Isochorismatase-like_hydrls"/>
</dbReference>
<keyword evidence="4" id="KW-1185">Reference proteome</keyword>
<dbReference type="InterPro" id="IPR000868">
    <property type="entry name" value="Isochorismatase-like_dom"/>
</dbReference>
<dbReference type="Gene3D" id="3.40.50.850">
    <property type="entry name" value="Isochorismatase-like"/>
    <property type="match status" value="1"/>
</dbReference>
<dbReference type="CDD" id="cd00431">
    <property type="entry name" value="cysteine_hydrolases"/>
    <property type="match status" value="1"/>
</dbReference>
<evidence type="ECO:0000313" key="4">
    <source>
        <dbReference type="Proteomes" id="UP001589758"/>
    </source>
</evidence>
<dbReference type="SUPFAM" id="SSF52499">
    <property type="entry name" value="Isochorismatase-like hydrolases"/>
    <property type="match status" value="1"/>
</dbReference>
<dbReference type="PANTHER" id="PTHR43540:SF15">
    <property type="entry name" value="BLR5631 PROTEIN"/>
    <property type="match status" value="1"/>
</dbReference>
<proteinExistence type="predicted"/>
<dbReference type="GO" id="GO:0016787">
    <property type="term" value="F:hydrolase activity"/>
    <property type="evidence" value="ECO:0007669"/>
    <property type="project" value="UniProtKB-KW"/>
</dbReference>
<evidence type="ECO:0000313" key="3">
    <source>
        <dbReference type="EMBL" id="MFC0180344.1"/>
    </source>
</evidence>
<dbReference type="Pfam" id="PF00857">
    <property type="entry name" value="Isochorismatase"/>
    <property type="match status" value="1"/>
</dbReference>
<sequence>MEHNSAILLIDFQNDYLPSGAFELENTDEVIKNTLQIIEYTKKKQIPIFHIQHIADPNLGLAPFFNIDTPGVEIINVIMKAAPDSQIIVKHYADSFEQTSLDDHLKQLGIRELYLAGMMTQNCVTHTALSLKAIEYKINVISDACTTVNFLLHQIALHALSSRVNITDSATFLAK</sequence>
<evidence type="ECO:0000256" key="1">
    <source>
        <dbReference type="ARBA" id="ARBA00022801"/>
    </source>
</evidence>
<name>A0ABV6CBH7_9GAMM</name>
<accession>A0ABV6CBH7</accession>
<organism evidence="3 4">
    <name type="scientific">Thorsellia kenyensis</name>
    <dbReference type="NCBI Taxonomy" id="1549888"/>
    <lineage>
        <taxon>Bacteria</taxon>
        <taxon>Pseudomonadati</taxon>
        <taxon>Pseudomonadota</taxon>
        <taxon>Gammaproteobacteria</taxon>
        <taxon>Enterobacterales</taxon>
        <taxon>Thorselliaceae</taxon>
        <taxon>Thorsellia</taxon>
    </lineage>
</organism>
<feature type="domain" description="Isochorismatase-like" evidence="2">
    <location>
        <begin position="5"/>
        <end position="165"/>
    </location>
</feature>
<dbReference type="RefSeq" id="WP_385877455.1">
    <property type="nucleotide sequence ID" value="NZ_JBHLXE010000100.1"/>
</dbReference>
<keyword evidence="1 3" id="KW-0378">Hydrolase</keyword>
<reference evidence="3 4" key="1">
    <citation type="submission" date="2024-09" db="EMBL/GenBank/DDBJ databases">
        <authorList>
            <person name="Sun Q."/>
            <person name="Mori K."/>
        </authorList>
    </citation>
    <scope>NUCLEOTIDE SEQUENCE [LARGE SCALE GENOMIC DNA]</scope>
    <source>
        <strain evidence="3 4">CCM 8545</strain>
    </source>
</reference>
<dbReference type="InterPro" id="IPR036380">
    <property type="entry name" value="Isochorismatase-like_sf"/>
</dbReference>
<evidence type="ECO:0000259" key="2">
    <source>
        <dbReference type="Pfam" id="PF00857"/>
    </source>
</evidence>
<dbReference type="Proteomes" id="UP001589758">
    <property type="component" value="Unassembled WGS sequence"/>
</dbReference>
<dbReference type="EMBL" id="JBHLXE010000100">
    <property type="protein sequence ID" value="MFC0180344.1"/>
    <property type="molecule type" value="Genomic_DNA"/>
</dbReference>
<comment type="caution">
    <text evidence="3">The sequence shown here is derived from an EMBL/GenBank/DDBJ whole genome shotgun (WGS) entry which is preliminary data.</text>
</comment>
<protein>
    <submittedName>
        <fullName evidence="3">Cysteine hydrolase family protein</fullName>
    </submittedName>
</protein>